<dbReference type="PANTHER" id="PTHR35007">
    <property type="entry name" value="INTEGRAL MEMBRANE PROTEIN-RELATED"/>
    <property type="match status" value="1"/>
</dbReference>
<evidence type="ECO:0008006" key="4">
    <source>
        <dbReference type="Google" id="ProtNLM"/>
    </source>
</evidence>
<protein>
    <recommendedName>
        <fullName evidence="4">Type II secretion system protein GspF domain-containing protein</fullName>
    </recommendedName>
</protein>
<keyword evidence="3" id="KW-1185">Reference proteome</keyword>
<keyword evidence="1" id="KW-0812">Transmembrane</keyword>
<reference evidence="2 3" key="1">
    <citation type="journal article" date="2021" name="ISME Commun">
        <title>Automated analysis of genomic sequences facilitates high-throughput and comprehensive description of bacteria.</title>
        <authorList>
            <person name="Hitch T.C.A."/>
        </authorList>
    </citation>
    <scope>NUCLEOTIDE SEQUENCE [LARGE SCALE GENOMIC DNA]</scope>
    <source>
        <strain evidence="2 3">Sanger_18</strain>
    </source>
</reference>
<keyword evidence="1" id="KW-0472">Membrane</keyword>
<comment type="caution">
    <text evidence="2">The sequence shown here is derived from an EMBL/GenBank/DDBJ whole genome shotgun (WGS) entry which is preliminary data.</text>
</comment>
<dbReference type="RefSeq" id="WP_262574185.1">
    <property type="nucleotide sequence ID" value="NZ_JAOQKJ010000005.1"/>
</dbReference>
<dbReference type="EMBL" id="JAOQKJ010000005">
    <property type="protein sequence ID" value="MCU6744189.1"/>
    <property type="molecule type" value="Genomic_DNA"/>
</dbReference>
<accession>A0ABT2T322</accession>
<evidence type="ECO:0000313" key="2">
    <source>
        <dbReference type="EMBL" id="MCU6744189.1"/>
    </source>
</evidence>
<feature type="transmembrane region" description="Helical" evidence="1">
    <location>
        <begin position="210"/>
        <end position="230"/>
    </location>
</feature>
<name>A0ABT2T322_9FIRM</name>
<dbReference type="Proteomes" id="UP001652432">
    <property type="component" value="Unassembled WGS sequence"/>
</dbReference>
<gene>
    <name evidence="2" type="ORF">OCV77_06725</name>
</gene>
<sequence>MNWKRWESLCRKKSSGQPGSASDGFYRISAKEHWILTGKSVAAVVLLTYCFYRRAGAAMLLLPVGIMYYCRERRLLLGKKKDDLLQQFKELLQLTVASLKAGYSAENAFLKGREDMAELFGEESEICRILGLLKTGLQNNRSLSGLWQEIGKICQIEEITDFAEVFSVAKESGGNMVSVMEQVCGVIEGRAETKKEIAVMLSARILEQKIMNGMPYLIILYITVTSPGYFDACYSSAAGNILMTGCLSLYLFAYFLGCRLVEVEV</sequence>
<dbReference type="PANTHER" id="PTHR35007:SF1">
    <property type="entry name" value="PILUS ASSEMBLY PROTEIN"/>
    <property type="match status" value="1"/>
</dbReference>
<organism evidence="2 3">
    <name type="scientific">Suilimivivens aceti</name>
    <dbReference type="NCBI Taxonomy" id="2981774"/>
    <lineage>
        <taxon>Bacteria</taxon>
        <taxon>Bacillati</taxon>
        <taxon>Bacillota</taxon>
        <taxon>Clostridia</taxon>
        <taxon>Lachnospirales</taxon>
        <taxon>Lachnospiraceae</taxon>
        <taxon>Suilimivivens</taxon>
    </lineage>
</organism>
<evidence type="ECO:0000256" key="1">
    <source>
        <dbReference type="SAM" id="Phobius"/>
    </source>
</evidence>
<evidence type="ECO:0000313" key="3">
    <source>
        <dbReference type="Proteomes" id="UP001652432"/>
    </source>
</evidence>
<keyword evidence="1" id="KW-1133">Transmembrane helix</keyword>
<proteinExistence type="predicted"/>
<feature type="transmembrane region" description="Helical" evidence="1">
    <location>
        <begin position="236"/>
        <end position="256"/>
    </location>
</feature>